<comment type="caution">
    <text evidence="6">The sequence shown here is derived from an EMBL/GenBank/DDBJ whole genome shotgun (WGS) entry which is preliminary data.</text>
</comment>
<dbReference type="AlphaFoldDB" id="A0AA35W462"/>
<proteinExistence type="inferred from homology"/>
<dbReference type="PIRSF" id="PIRSF002191">
    <property type="entry name" value="Ribosomal_L19"/>
    <property type="match status" value="1"/>
</dbReference>
<dbReference type="PRINTS" id="PR00061">
    <property type="entry name" value="RIBOSOMALL19"/>
</dbReference>
<dbReference type="GO" id="GO:0003735">
    <property type="term" value="F:structural constituent of ribosome"/>
    <property type="evidence" value="ECO:0007669"/>
    <property type="project" value="InterPro"/>
</dbReference>
<sequence length="125" mass="13917">MEAAQVLQPESNPNIPEFGAGDTVRVNFRIREGERERIQAFQGVVIRRQNGTGPSANFTVRRMAGGGIGVERIFPLYSPLIDSLEVTRRGAVRRAKLYYLRGLQGRAARIKEKTVPRRPRGPSAS</sequence>
<dbReference type="Gene3D" id="2.30.30.790">
    <property type="match status" value="1"/>
</dbReference>
<dbReference type="Proteomes" id="UP001174909">
    <property type="component" value="Unassembled WGS sequence"/>
</dbReference>
<evidence type="ECO:0000256" key="4">
    <source>
        <dbReference type="ARBA" id="ARBA00035288"/>
    </source>
</evidence>
<dbReference type="PANTHER" id="PTHR15680:SF9">
    <property type="entry name" value="LARGE RIBOSOMAL SUBUNIT PROTEIN BL19M"/>
    <property type="match status" value="1"/>
</dbReference>
<dbReference type="HAMAP" id="MF_00402">
    <property type="entry name" value="Ribosomal_bL19"/>
    <property type="match status" value="1"/>
</dbReference>
<dbReference type="InterPro" id="IPR038657">
    <property type="entry name" value="Ribosomal_bL19_sf"/>
</dbReference>
<keyword evidence="7" id="KW-1185">Reference proteome</keyword>
<accession>A0AA35W462</accession>
<dbReference type="PANTHER" id="PTHR15680">
    <property type="entry name" value="RIBOSOMAL PROTEIN L19"/>
    <property type="match status" value="1"/>
</dbReference>
<dbReference type="InterPro" id="IPR018257">
    <property type="entry name" value="Ribosomal_bL19_CS"/>
</dbReference>
<evidence type="ECO:0000256" key="3">
    <source>
        <dbReference type="ARBA" id="ARBA00023274"/>
    </source>
</evidence>
<keyword evidence="3" id="KW-0687">Ribonucleoprotein</keyword>
<evidence type="ECO:0000313" key="7">
    <source>
        <dbReference type="Proteomes" id="UP001174909"/>
    </source>
</evidence>
<dbReference type="NCBIfam" id="TIGR01024">
    <property type="entry name" value="rplS_bact"/>
    <property type="match status" value="1"/>
</dbReference>
<dbReference type="InterPro" id="IPR008991">
    <property type="entry name" value="Translation_prot_SH3-like_sf"/>
</dbReference>
<name>A0AA35W462_GEOBA</name>
<dbReference type="GO" id="GO:0022625">
    <property type="term" value="C:cytosolic large ribosomal subunit"/>
    <property type="evidence" value="ECO:0007669"/>
    <property type="project" value="TreeGrafter"/>
</dbReference>
<comment type="similarity">
    <text evidence="1">Belongs to the bacterial ribosomal protein bL19 family.</text>
</comment>
<keyword evidence="2 6" id="KW-0689">Ribosomal protein</keyword>
<dbReference type="PROSITE" id="PS01015">
    <property type="entry name" value="RIBOSOMAL_L19"/>
    <property type="match status" value="1"/>
</dbReference>
<evidence type="ECO:0000256" key="1">
    <source>
        <dbReference type="ARBA" id="ARBA00005781"/>
    </source>
</evidence>
<dbReference type="EMBL" id="CASHTH010000776">
    <property type="protein sequence ID" value="CAI8007463.1"/>
    <property type="molecule type" value="Genomic_DNA"/>
</dbReference>
<organism evidence="6 7">
    <name type="scientific">Geodia barretti</name>
    <name type="common">Barrett's horny sponge</name>
    <dbReference type="NCBI Taxonomy" id="519541"/>
    <lineage>
        <taxon>Eukaryota</taxon>
        <taxon>Metazoa</taxon>
        <taxon>Porifera</taxon>
        <taxon>Demospongiae</taxon>
        <taxon>Heteroscleromorpha</taxon>
        <taxon>Tetractinellida</taxon>
        <taxon>Astrophorina</taxon>
        <taxon>Geodiidae</taxon>
        <taxon>Geodia</taxon>
    </lineage>
</organism>
<dbReference type="Pfam" id="PF01245">
    <property type="entry name" value="Ribosomal_L19"/>
    <property type="match status" value="1"/>
</dbReference>
<dbReference type="GO" id="GO:0006412">
    <property type="term" value="P:translation"/>
    <property type="evidence" value="ECO:0007669"/>
    <property type="project" value="InterPro"/>
</dbReference>
<gene>
    <name evidence="6" type="ORF">GBAR_LOCUS5216</name>
</gene>
<protein>
    <recommendedName>
        <fullName evidence="4">Large ribosomal subunit protein bL19m</fullName>
    </recommendedName>
    <alternativeName>
        <fullName evidence="5">39S ribosomal protein L19, mitochondrial</fullName>
    </alternativeName>
</protein>
<dbReference type="SUPFAM" id="SSF50104">
    <property type="entry name" value="Translation proteins SH3-like domain"/>
    <property type="match status" value="1"/>
</dbReference>
<dbReference type="InterPro" id="IPR001857">
    <property type="entry name" value="Ribosomal_bL19"/>
</dbReference>
<evidence type="ECO:0000256" key="2">
    <source>
        <dbReference type="ARBA" id="ARBA00022980"/>
    </source>
</evidence>
<reference evidence="6" key="1">
    <citation type="submission" date="2023-03" db="EMBL/GenBank/DDBJ databases">
        <authorList>
            <person name="Steffen K."/>
            <person name="Cardenas P."/>
        </authorList>
    </citation>
    <scope>NUCLEOTIDE SEQUENCE</scope>
</reference>
<evidence type="ECO:0000313" key="6">
    <source>
        <dbReference type="EMBL" id="CAI8007463.1"/>
    </source>
</evidence>
<evidence type="ECO:0000256" key="5">
    <source>
        <dbReference type="ARBA" id="ARBA00035359"/>
    </source>
</evidence>